<comment type="caution">
    <text evidence="2">The sequence shown here is derived from an EMBL/GenBank/DDBJ whole genome shotgun (WGS) entry which is preliminary data.</text>
</comment>
<dbReference type="EMBL" id="CAJNBH010000035">
    <property type="protein sequence ID" value="CAE6850217.1"/>
    <property type="molecule type" value="Genomic_DNA"/>
</dbReference>
<gene>
    <name evidence="2" type="ORF">R69776_07462</name>
</gene>
<keyword evidence="1" id="KW-0732">Signal</keyword>
<evidence type="ECO:0000313" key="3">
    <source>
        <dbReference type="Proteomes" id="UP000673821"/>
    </source>
</evidence>
<dbReference type="RefSeq" id="WP_234477184.1">
    <property type="nucleotide sequence ID" value="NZ_CAJNAW010000040.1"/>
</dbReference>
<accession>A0ABM8T1N7</accession>
<evidence type="ECO:0000256" key="1">
    <source>
        <dbReference type="SAM" id="SignalP"/>
    </source>
</evidence>
<feature type="signal peptide" evidence="1">
    <location>
        <begin position="1"/>
        <end position="25"/>
    </location>
</feature>
<proteinExistence type="predicted"/>
<organism evidence="2 3">
    <name type="scientific">Paraburkholderia nemoris</name>
    <dbReference type="NCBI Taxonomy" id="2793076"/>
    <lineage>
        <taxon>Bacteria</taxon>
        <taxon>Pseudomonadati</taxon>
        <taxon>Pseudomonadota</taxon>
        <taxon>Betaproteobacteria</taxon>
        <taxon>Burkholderiales</taxon>
        <taxon>Burkholderiaceae</taxon>
        <taxon>Paraburkholderia</taxon>
    </lineage>
</organism>
<sequence length="180" mass="18755">MKAMKRSHVALALAFVVCAGVLLFADRNPANQIVEAAPRTSRPDATRAAGSGAAAGVSIAALRARADLFGSDHGEHHDLFGSQSWAPPLPSLAPAHAEVPPLPPLPPSSAAPGLPFTYLGKKAADGRWEVYLASGDETVIVSEQTVIGATYRVDAIKPPTMTLVYLPLKLVQTLDIGSAD</sequence>
<reference evidence="2 3" key="1">
    <citation type="submission" date="2021-02" db="EMBL/GenBank/DDBJ databases">
        <authorList>
            <person name="Vanwijnsberghe S."/>
        </authorList>
    </citation>
    <scope>NUCLEOTIDE SEQUENCE [LARGE SCALE GENOMIC DNA]</scope>
    <source>
        <strain evidence="2 3">R-69776</strain>
    </source>
</reference>
<dbReference type="Proteomes" id="UP000673821">
    <property type="component" value="Unassembled WGS sequence"/>
</dbReference>
<feature type="chain" id="PRO_5045389964" description="Secretion system X translation initiation factor" evidence="1">
    <location>
        <begin position="26"/>
        <end position="180"/>
    </location>
</feature>
<protein>
    <recommendedName>
        <fullName evidence="4">Secretion system X translation initiation factor</fullName>
    </recommendedName>
</protein>
<name>A0ABM8T1N7_9BURK</name>
<evidence type="ECO:0008006" key="4">
    <source>
        <dbReference type="Google" id="ProtNLM"/>
    </source>
</evidence>
<keyword evidence="3" id="KW-1185">Reference proteome</keyword>
<evidence type="ECO:0000313" key="2">
    <source>
        <dbReference type="EMBL" id="CAE6850217.1"/>
    </source>
</evidence>